<comment type="catalytic activity">
    <reaction evidence="11">
        <text>L-isoleucine + 2-oxoglutarate = (S)-3-methyl-2-oxopentanoate + L-glutamate</text>
        <dbReference type="Rhea" id="RHEA:24801"/>
        <dbReference type="ChEBI" id="CHEBI:16810"/>
        <dbReference type="ChEBI" id="CHEBI:29985"/>
        <dbReference type="ChEBI" id="CHEBI:35146"/>
        <dbReference type="ChEBI" id="CHEBI:58045"/>
        <dbReference type="EC" id="2.6.1.42"/>
    </reaction>
</comment>
<evidence type="ECO:0000256" key="10">
    <source>
        <dbReference type="RuleBase" id="RU004516"/>
    </source>
</evidence>
<evidence type="ECO:0000256" key="7">
    <source>
        <dbReference type="ARBA" id="ARBA00023304"/>
    </source>
</evidence>
<dbReference type="EMBL" id="LHPG02000006">
    <property type="protein sequence ID" value="PRW57758.1"/>
    <property type="molecule type" value="Genomic_DNA"/>
</dbReference>
<dbReference type="PIRSF" id="PIRSF006468">
    <property type="entry name" value="BCAT1"/>
    <property type="match status" value="1"/>
</dbReference>
<evidence type="ECO:0000256" key="4">
    <source>
        <dbReference type="ARBA" id="ARBA00022605"/>
    </source>
</evidence>
<evidence type="ECO:0000256" key="5">
    <source>
        <dbReference type="ARBA" id="ARBA00022679"/>
    </source>
</evidence>
<dbReference type="CDD" id="cd01557">
    <property type="entry name" value="BCAT_beta_family"/>
    <property type="match status" value="1"/>
</dbReference>
<keyword evidence="7 11" id="KW-0100">Branched-chain amino acid biosynthesis</keyword>
<dbReference type="NCBIfam" id="NF009897">
    <property type="entry name" value="PRK13357.1"/>
    <property type="match status" value="1"/>
</dbReference>
<dbReference type="InterPro" id="IPR043132">
    <property type="entry name" value="BCAT-like_C"/>
</dbReference>
<dbReference type="GO" id="GO:0008652">
    <property type="term" value="P:amino acid biosynthetic process"/>
    <property type="evidence" value="ECO:0007669"/>
    <property type="project" value="UniProtKB-KW"/>
</dbReference>
<dbReference type="InterPro" id="IPR036038">
    <property type="entry name" value="Aminotransferase-like"/>
</dbReference>
<dbReference type="Gene3D" id="3.30.470.10">
    <property type="match status" value="1"/>
</dbReference>
<dbReference type="OrthoDB" id="1732691at2759"/>
<keyword evidence="5 11" id="KW-0808">Transferase</keyword>
<reference evidence="12 13" key="1">
    <citation type="journal article" date="2018" name="Plant J.">
        <title>Genome sequences of Chlorella sorokiniana UTEX 1602 and Micractinium conductrix SAG 241.80: implications to maltose excretion by a green alga.</title>
        <authorList>
            <person name="Arriola M.B."/>
            <person name="Velmurugan N."/>
            <person name="Zhang Y."/>
            <person name="Plunkett M.H."/>
            <person name="Hondzo H."/>
            <person name="Barney B.M."/>
        </authorList>
    </citation>
    <scope>NUCLEOTIDE SEQUENCE [LARGE SCALE GENOMIC DNA]</scope>
    <source>
        <strain evidence="13">UTEX 1602</strain>
    </source>
</reference>
<evidence type="ECO:0000256" key="9">
    <source>
        <dbReference type="RuleBase" id="RU004106"/>
    </source>
</evidence>
<evidence type="ECO:0000313" key="13">
    <source>
        <dbReference type="Proteomes" id="UP000239899"/>
    </source>
</evidence>
<evidence type="ECO:0000313" key="12">
    <source>
        <dbReference type="EMBL" id="PRW57758.1"/>
    </source>
</evidence>
<dbReference type="InterPro" id="IPR001544">
    <property type="entry name" value="Aminotrans_IV"/>
</dbReference>
<keyword evidence="4 11" id="KW-0028">Amino-acid biosynthesis</keyword>
<keyword evidence="6 10" id="KW-0663">Pyridoxal phosphate</keyword>
<dbReference type="PANTHER" id="PTHR11825">
    <property type="entry name" value="SUBGROUP IIII AMINOTRANSFERASE"/>
    <property type="match status" value="1"/>
</dbReference>
<comment type="catalytic activity">
    <reaction evidence="11">
        <text>L-leucine + 2-oxoglutarate = 4-methyl-2-oxopentanoate + L-glutamate</text>
        <dbReference type="Rhea" id="RHEA:18321"/>
        <dbReference type="ChEBI" id="CHEBI:16810"/>
        <dbReference type="ChEBI" id="CHEBI:17865"/>
        <dbReference type="ChEBI" id="CHEBI:29985"/>
        <dbReference type="ChEBI" id="CHEBI:57427"/>
        <dbReference type="EC" id="2.6.1.42"/>
    </reaction>
</comment>
<dbReference type="EC" id="2.6.1.42" evidence="11"/>
<dbReference type="NCBIfam" id="TIGR01123">
    <property type="entry name" value="ilvE_II"/>
    <property type="match status" value="1"/>
</dbReference>
<dbReference type="SUPFAM" id="SSF56752">
    <property type="entry name" value="D-aminoacid aminotransferase-like PLP-dependent enzymes"/>
    <property type="match status" value="1"/>
</dbReference>
<dbReference type="GO" id="GO:0052655">
    <property type="term" value="F:L-valine-2-oxoglutarate transaminase activity"/>
    <property type="evidence" value="ECO:0007669"/>
    <property type="project" value="RHEA"/>
</dbReference>
<comment type="cofactor">
    <cofactor evidence="1 10">
        <name>pyridoxal 5'-phosphate</name>
        <dbReference type="ChEBI" id="CHEBI:597326"/>
    </cofactor>
</comment>
<dbReference type="Gene3D" id="3.20.10.10">
    <property type="entry name" value="D-amino Acid Aminotransferase, subunit A, domain 2"/>
    <property type="match status" value="1"/>
</dbReference>
<comment type="caution">
    <text evidence="12">The sequence shown here is derived from an EMBL/GenBank/DDBJ whole genome shotgun (WGS) entry which is preliminary data.</text>
</comment>
<dbReference type="Proteomes" id="UP000239899">
    <property type="component" value="Unassembled WGS sequence"/>
</dbReference>
<evidence type="ECO:0000256" key="3">
    <source>
        <dbReference type="ARBA" id="ARBA00022576"/>
    </source>
</evidence>
<dbReference type="PROSITE" id="PS00770">
    <property type="entry name" value="AA_TRANSFER_CLASS_4"/>
    <property type="match status" value="1"/>
</dbReference>
<comment type="catalytic activity">
    <reaction evidence="11">
        <text>L-valine + 2-oxoglutarate = 3-methyl-2-oxobutanoate + L-glutamate</text>
        <dbReference type="Rhea" id="RHEA:24813"/>
        <dbReference type="ChEBI" id="CHEBI:11851"/>
        <dbReference type="ChEBI" id="CHEBI:16810"/>
        <dbReference type="ChEBI" id="CHEBI:29985"/>
        <dbReference type="ChEBI" id="CHEBI:57762"/>
        <dbReference type="EC" id="2.6.1.42"/>
    </reaction>
</comment>
<dbReference type="FunFam" id="3.30.470.10:FF:000002">
    <property type="entry name" value="Branched-chain-amino-acid aminotransferase"/>
    <property type="match status" value="1"/>
</dbReference>
<keyword evidence="13" id="KW-1185">Reference proteome</keyword>
<dbReference type="GO" id="GO:0052656">
    <property type="term" value="F:L-isoleucine-2-oxoglutarate transaminase activity"/>
    <property type="evidence" value="ECO:0007669"/>
    <property type="project" value="RHEA"/>
</dbReference>
<keyword evidence="3 11" id="KW-0032">Aminotransferase</keyword>
<evidence type="ECO:0000256" key="2">
    <source>
        <dbReference type="ARBA" id="ARBA00009320"/>
    </source>
</evidence>
<sequence length="442" mass="47781">MLALSRALGGQLATLLASQGGGALSGGLRAAAALSGTRLFSAQPSPADLDRAADVLETFRARDLVIERSTVQQAPINLEDLKFGTVFTDHMFHVEHEAGRGWGAPAVKPLGMLQLHPASQVLHYGMCCFEGMKAYHGADGRMRLFRPDQNMARLRRSARRLQLADFDPEELLGCLKQLLLVDRSWLPAREGFSIYIRPFAFASSGVLGVAKPGRTTLSILLSPVGPYFPTGLKPISLFVDEHHRRAWPGGAGDCKVGGNYAPTIHPQVQAAERYGTPQVLYTFRESHQHADQGEFEECGAMNVFFYMQKRDGGRVLATPRLSGTILPGITRDSILQLARAWGGCDVEERPVTIAEVRQAHEEGRLLEVFGSGTACIVQPVGALVRSNGEVFRPQLGTEAALTGSGGSGSSSGGEGSLSARLQRTLLDIQYGRMEHPWGVVVE</sequence>
<evidence type="ECO:0000256" key="8">
    <source>
        <dbReference type="PIRSR" id="PIRSR006468-1"/>
    </source>
</evidence>
<dbReference type="Pfam" id="PF01063">
    <property type="entry name" value="Aminotran_4"/>
    <property type="match status" value="1"/>
</dbReference>
<organism evidence="12 13">
    <name type="scientific">Chlorella sorokiniana</name>
    <name type="common">Freshwater green alga</name>
    <dbReference type="NCBI Taxonomy" id="3076"/>
    <lineage>
        <taxon>Eukaryota</taxon>
        <taxon>Viridiplantae</taxon>
        <taxon>Chlorophyta</taxon>
        <taxon>core chlorophytes</taxon>
        <taxon>Trebouxiophyceae</taxon>
        <taxon>Chlorellales</taxon>
        <taxon>Chlorellaceae</taxon>
        <taxon>Chlorella clade</taxon>
        <taxon>Chlorella</taxon>
    </lineage>
</organism>
<dbReference type="InterPro" id="IPR005786">
    <property type="entry name" value="B_amino_transII"/>
</dbReference>
<dbReference type="PANTHER" id="PTHR11825:SF44">
    <property type="entry name" value="BRANCHED-CHAIN-AMINO-ACID AMINOTRANSFERASE"/>
    <property type="match status" value="1"/>
</dbReference>
<dbReference type="InterPro" id="IPR043131">
    <property type="entry name" value="BCAT-like_N"/>
</dbReference>
<gene>
    <name evidence="12" type="ORF">C2E21_3355</name>
</gene>
<comment type="similarity">
    <text evidence="2 9">Belongs to the class-IV pyridoxal-phosphate-dependent aminotransferase family.</text>
</comment>
<evidence type="ECO:0000256" key="6">
    <source>
        <dbReference type="ARBA" id="ARBA00022898"/>
    </source>
</evidence>
<dbReference type="GO" id="GO:0052654">
    <property type="term" value="F:L-leucine-2-oxoglutarate transaminase activity"/>
    <property type="evidence" value="ECO:0007669"/>
    <property type="project" value="RHEA"/>
</dbReference>
<dbReference type="AlphaFoldDB" id="A0A2P6TUL0"/>
<dbReference type="InterPro" id="IPR033939">
    <property type="entry name" value="BCAT_family"/>
</dbReference>
<dbReference type="InterPro" id="IPR018300">
    <property type="entry name" value="Aminotrans_IV_CS"/>
</dbReference>
<name>A0A2P6TUL0_CHLSO</name>
<accession>A0A2P6TUL0</accession>
<proteinExistence type="inferred from homology"/>
<protein>
    <recommendedName>
        <fullName evidence="11">Branched-chain-amino-acid aminotransferase</fullName>
        <ecNumber evidence="11">2.6.1.42</ecNumber>
    </recommendedName>
</protein>
<feature type="modified residue" description="N6-(pyridoxal phosphate)lysine" evidence="8">
    <location>
        <position position="255"/>
    </location>
</feature>
<evidence type="ECO:0000256" key="1">
    <source>
        <dbReference type="ARBA" id="ARBA00001933"/>
    </source>
</evidence>
<dbReference type="STRING" id="3076.A0A2P6TUL0"/>
<evidence type="ECO:0000256" key="11">
    <source>
        <dbReference type="RuleBase" id="RU004517"/>
    </source>
</evidence>
<dbReference type="GO" id="GO:0009082">
    <property type="term" value="P:branched-chain amino acid biosynthetic process"/>
    <property type="evidence" value="ECO:0007669"/>
    <property type="project" value="UniProtKB-KW"/>
</dbReference>